<evidence type="ECO:0000256" key="1">
    <source>
        <dbReference type="ARBA" id="ARBA00008932"/>
    </source>
</evidence>
<sequence length="239" mass="26947">MTAGGDVNQLISVQPNDLKFIFELDKPSFCNLQVTNNTEHHVAFKVKTTSPKKYFVRPNTGIVLPHDSCVIRVTLQPKREYPPDMQCKDKFLLQSTIVPRNTNMDGLPVDTFDKDGTKEIQECKLKVIYETNSDDGGFKSFTSQSPYSTRAIQHLKDERDTAVRQTVQLQQELLESRRAHSDKHNYGLTALPIRHDFLKRQRKRSNGSSFSFVFASLVGLIGITVGFLLNLSLASPSTA</sequence>
<feature type="transmembrane region" description="Helical" evidence="2">
    <location>
        <begin position="209"/>
        <end position="229"/>
    </location>
</feature>
<proteinExistence type="inferred from homology"/>
<gene>
    <name evidence="4" type="ORF">EPI10_003217</name>
</gene>
<dbReference type="GO" id="GO:0005789">
    <property type="term" value="C:endoplasmic reticulum membrane"/>
    <property type="evidence" value="ECO:0007669"/>
    <property type="project" value="InterPro"/>
</dbReference>
<dbReference type="OrthoDB" id="264603at2759"/>
<dbReference type="AlphaFoldDB" id="A0A5B6UEB9"/>
<dbReference type="PROSITE" id="PS50202">
    <property type="entry name" value="MSP"/>
    <property type="match status" value="1"/>
</dbReference>
<dbReference type="InterPro" id="IPR013783">
    <property type="entry name" value="Ig-like_fold"/>
</dbReference>
<accession>A0A5B6UEB9</accession>
<evidence type="ECO:0000313" key="4">
    <source>
        <dbReference type="EMBL" id="KAA3456411.1"/>
    </source>
</evidence>
<dbReference type="GO" id="GO:0005886">
    <property type="term" value="C:plasma membrane"/>
    <property type="evidence" value="ECO:0007669"/>
    <property type="project" value="TreeGrafter"/>
</dbReference>
<name>A0A5B6UEB9_9ROSI</name>
<keyword evidence="2" id="KW-0472">Membrane</keyword>
<dbReference type="GO" id="GO:0061817">
    <property type="term" value="P:endoplasmic reticulum-plasma membrane tethering"/>
    <property type="evidence" value="ECO:0007669"/>
    <property type="project" value="TreeGrafter"/>
</dbReference>
<dbReference type="SUPFAM" id="SSF49354">
    <property type="entry name" value="PapD-like"/>
    <property type="match status" value="1"/>
</dbReference>
<dbReference type="Gene3D" id="2.60.40.10">
    <property type="entry name" value="Immunoglobulins"/>
    <property type="match status" value="1"/>
</dbReference>
<keyword evidence="2" id="KW-1133">Transmembrane helix</keyword>
<protein>
    <submittedName>
        <fullName evidence="4">Vesicle-associated protein 2-1-like isoform X1</fullName>
    </submittedName>
</protein>
<dbReference type="GO" id="GO:0090158">
    <property type="term" value="P:endoplasmic reticulum membrane organization"/>
    <property type="evidence" value="ECO:0007669"/>
    <property type="project" value="TreeGrafter"/>
</dbReference>
<dbReference type="Pfam" id="PF00635">
    <property type="entry name" value="Motile_Sperm"/>
    <property type="match status" value="1"/>
</dbReference>
<dbReference type="InterPro" id="IPR016763">
    <property type="entry name" value="VAP"/>
</dbReference>
<keyword evidence="2" id="KW-0812">Transmembrane</keyword>
<dbReference type="PANTHER" id="PTHR10809">
    <property type="entry name" value="VESICLE-ASSOCIATED MEMBRANE PROTEIN-ASSOCIATED PROTEIN"/>
    <property type="match status" value="1"/>
</dbReference>
<dbReference type="InterPro" id="IPR008962">
    <property type="entry name" value="PapD-like_sf"/>
</dbReference>
<comment type="caution">
    <text evidence="4">The sequence shown here is derived from an EMBL/GenBank/DDBJ whole genome shotgun (WGS) entry which is preliminary data.</text>
</comment>
<feature type="domain" description="MSP" evidence="3">
    <location>
        <begin position="10"/>
        <end position="130"/>
    </location>
</feature>
<dbReference type="EMBL" id="SMMG02000011">
    <property type="protein sequence ID" value="KAA3456411.1"/>
    <property type="molecule type" value="Genomic_DNA"/>
</dbReference>
<dbReference type="PIRSF" id="PIRSF019693">
    <property type="entry name" value="VAMP-associated"/>
    <property type="match status" value="1"/>
</dbReference>
<dbReference type="InterPro" id="IPR000535">
    <property type="entry name" value="MSP_dom"/>
</dbReference>
<evidence type="ECO:0000259" key="3">
    <source>
        <dbReference type="PROSITE" id="PS50202"/>
    </source>
</evidence>
<dbReference type="FunFam" id="2.60.40.10:FF:000813">
    <property type="entry name" value="Vesicle-associated protein 1-1"/>
    <property type="match status" value="1"/>
</dbReference>
<dbReference type="PANTHER" id="PTHR10809:SF42">
    <property type="entry name" value="VESICLE-ASSOCIATED PROTEIN 2-1"/>
    <property type="match status" value="1"/>
</dbReference>
<evidence type="ECO:0000256" key="2">
    <source>
        <dbReference type="SAM" id="Phobius"/>
    </source>
</evidence>
<keyword evidence="5" id="KW-1185">Reference proteome</keyword>
<organism evidence="4 5">
    <name type="scientific">Gossypium australe</name>
    <dbReference type="NCBI Taxonomy" id="47621"/>
    <lineage>
        <taxon>Eukaryota</taxon>
        <taxon>Viridiplantae</taxon>
        <taxon>Streptophyta</taxon>
        <taxon>Embryophyta</taxon>
        <taxon>Tracheophyta</taxon>
        <taxon>Spermatophyta</taxon>
        <taxon>Magnoliopsida</taxon>
        <taxon>eudicotyledons</taxon>
        <taxon>Gunneridae</taxon>
        <taxon>Pentapetalae</taxon>
        <taxon>rosids</taxon>
        <taxon>malvids</taxon>
        <taxon>Malvales</taxon>
        <taxon>Malvaceae</taxon>
        <taxon>Malvoideae</taxon>
        <taxon>Gossypium</taxon>
    </lineage>
</organism>
<evidence type="ECO:0000313" key="5">
    <source>
        <dbReference type="Proteomes" id="UP000325315"/>
    </source>
</evidence>
<reference evidence="5" key="1">
    <citation type="journal article" date="2019" name="Plant Biotechnol. J.">
        <title>Genome sequencing of the Australian wild diploid species Gossypium australe highlights disease resistance and delayed gland morphogenesis.</title>
        <authorList>
            <person name="Cai Y."/>
            <person name="Cai X."/>
            <person name="Wang Q."/>
            <person name="Wang P."/>
            <person name="Zhang Y."/>
            <person name="Cai C."/>
            <person name="Xu Y."/>
            <person name="Wang K."/>
            <person name="Zhou Z."/>
            <person name="Wang C."/>
            <person name="Geng S."/>
            <person name="Li B."/>
            <person name="Dong Q."/>
            <person name="Hou Y."/>
            <person name="Wang H."/>
            <person name="Ai P."/>
            <person name="Liu Z."/>
            <person name="Yi F."/>
            <person name="Sun M."/>
            <person name="An G."/>
            <person name="Cheng J."/>
            <person name="Zhang Y."/>
            <person name="Shi Q."/>
            <person name="Xie Y."/>
            <person name="Shi X."/>
            <person name="Chang Y."/>
            <person name="Huang F."/>
            <person name="Chen Y."/>
            <person name="Hong S."/>
            <person name="Mi L."/>
            <person name="Sun Q."/>
            <person name="Zhang L."/>
            <person name="Zhou B."/>
            <person name="Peng R."/>
            <person name="Zhang X."/>
            <person name="Liu F."/>
        </authorList>
    </citation>
    <scope>NUCLEOTIDE SEQUENCE [LARGE SCALE GENOMIC DNA]</scope>
    <source>
        <strain evidence="5">cv. PA1801</strain>
    </source>
</reference>
<comment type="similarity">
    <text evidence="1">Belongs to the VAMP-associated protein (VAP) (TC 9.B.17) family.</text>
</comment>
<dbReference type="Proteomes" id="UP000325315">
    <property type="component" value="Unassembled WGS sequence"/>
</dbReference>